<gene>
    <name evidence="9" type="ORF">B1B_11152</name>
</gene>
<evidence type="ECO:0000256" key="7">
    <source>
        <dbReference type="ARBA" id="ARBA00032837"/>
    </source>
</evidence>
<dbReference type="SMART" id="SM01004">
    <property type="entry name" value="ALAD"/>
    <property type="match status" value="1"/>
</dbReference>
<dbReference type="EC" id="4.2.1.24" evidence="3"/>
<evidence type="ECO:0000256" key="3">
    <source>
        <dbReference type="ARBA" id="ARBA00012053"/>
    </source>
</evidence>
<dbReference type="UniPathway" id="UPA00251">
    <property type="reaction ID" value="UER00318"/>
</dbReference>
<dbReference type="Gene3D" id="3.20.20.70">
    <property type="entry name" value="Aldolase class I"/>
    <property type="match status" value="1"/>
</dbReference>
<dbReference type="GO" id="GO:0006782">
    <property type="term" value="P:protoporphyrinogen IX biosynthetic process"/>
    <property type="evidence" value="ECO:0007669"/>
    <property type="project" value="UniProtKB-UniPathway"/>
</dbReference>
<name>T1B915_9ZZZZ</name>
<dbReference type="PRINTS" id="PR00144">
    <property type="entry name" value="DALDHYDRTASE"/>
</dbReference>
<dbReference type="InterPro" id="IPR030656">
    <property type="entry name" value="ALAD_AS"/>
</dbReference>
<dbReference type="PROSITE" id="PS00169">
    <property type="entry name" value="D_ALA_DEHYDRATASE"/>
    <property type="match status" value="1"/>
</dbReference>
<accession>T1B915</accession>
<comment type="pathway">
    <text evidence="1">Porphyrin-containing compound metabolism; protoporphyrin-IX biosynthesis; coproporphyrinogen-III from 5-aminolevulinate: step 1/4.</text>
</comment>
<dbReference type="InterPro" id="IPR001731">
    <property type="entry name" value="ALAD"/>
</dbReference>
<dbReference type="InterPro" id="IPR013785">
    <property type="entry name" value="Aldolase_TIM"/>
</dbReference>
<evidence type="ECO:0000256" key="6">
    <source>
        <dbReference type="ARBA" id="ARBA00023244"/>
    </source>
</evidence>
<proteinExistence type="inferred from homology"/>
<feature type="non-terminal residue" evidence="9">
    <location>
        <position position="1"/>
    </location>
</feature>
<comment type="catalytic activity">
    <reaction evidence="8">
        <text>2 5-aminolevulinate = porphobilinogen + 2 H2O + H(+)</text>
        <dbReference type="Rhea" id="RHEA:24064"/>
        <dbReference type="ChEBI" id="CHEBI:15377"/>
        <dbReference type="ChEBI" id="CHEBI:15378"/>
        <dbReference type="ChEBI" id="CHEBI:58126"/>
        <dbReference type="ChEBI" id="CHEBI:356416"/>
        <dbReference type="EC" id="4.2.1.24"/>
    </reaction>
</comment>
<reference evidence="9" key="1">
    <citation type="submission" date="2013-08" db="EMBL/GenBank/DDBJ databases">
        <authorList>
            <person name="Mendez C."/>
            <person name="Richter M."/>
            <person name="Ferrer M."/>
            <person name="Sanchez J."/>
        </authorList>
    </citation>
    <scope>NUCLEOTIDE SEQUENCE</scope>
</reference>
<comment type="similarity">
    <text evidence="2">Belongs to the ALAD family.</text>
</comment>
<protein>
    <recommendedName>
        <fullName evidence="3">porphobilinogen synthase</fullName>
        <ecNumber evidence="3">4.2.1.24</ecNumber>
    </recommendedName>
    <alternativeName>
        <fullName evidence="7">Porphobilinogen synthase</fullName>
    </alternativeName>
</protein>
<evidence type="ECO:0000256" key="1">
    <source>
        <dbReference type="ARBA" id="ARBA00004694"/>
    </source>
</evidence>
<dbReference type="Pfam" id="PF00490">
    <property type="entry name" value="ALAD"/>
    <property type="match status" value="1"/>
</dbReference>
<keyword evidence="4" id="KW-0350">Heme biosynthesis</keyword>
<evidence type="ECO:0000256" key="2">
    <source>
        <dbReference type="ARBA" id="ARBA00008055"/>
    </source>
</evidence>
<evidence type="ECO:0000256" key="8">
    <source>
        <dbReference type="ARBA" id="ARBA00047651"/>
    </source>
</evidence>
<evidence type="ECO:0000256" key="4">
    <source>
        <dbReference type="ARBA" id="ARBA00023133"/>
    </source>
</evidence>
<dbReference type="PANTHER" id="PTHR11458:SF0">
    <property type="entry name" value="DELTA-AMINOLEVULINIC ACID DEHYDRATASE"/>
    <property type="match status" value="1"/>
</dbReference>
<dbReference type="AlphaFoldDB" id="T1B915"/>
<keyword evidence="6" id="KW-0627">Porphyrin biosynthesis</keyword>
<sequence length="87" mass="9668">EGADMLMVKPALSYLDLVRQARDRFDLPLGCYCVSGEYSMLRAAASAGAFDLRSAVLETHLSMRRAGADFILTYFAREICGWLKEDA</sequence>
<evidence type="ECO:0000256" key="5">
    <source>
        <dbReference type="ARBA" id="ARBA00023239"/>
    </source>
</evidence>
<dbReference type="GO" id="GO:0005829">
    <property type="term" value="C:cytosol"/>
    <property type="evidence" value="ECO:0007669"/>
    <property type="project" value="TreeGrafter"/>
</dbReference>
<dbReference type="PANTHER" id="PTHR11458">
    <property type="entry name" value="DELTA-AMINOLEVULINIC ACID DEHYDRATASE"/>
    <property type="match status" value="1"/>
</dbReference>
<dbReference type="SUPFAM" id="SSF51569">
    <property type="entry name" value="Aldolase"/>
    <property type="match status" value="1"/>
</dbReference>
<keyword evidence="5" id="KW-0456">Lyase</keyword>
<reference evidence="9" key="2">
    <citation type="journal article" date="2014" name="ISME J.">
        <title>Microbial stratification in low pH oxic and suboxic macroscopic growths along an acid mine drainage.</title>
        <authorList>
            <person name="Mendez-Garcia C."/>
            <person name="Mesa V."/>
            <person name="Sprenger R.R."/>
            <person name="Richter M."/>
            <person name="Diez M.S."/>
            <person name="Solano J."/>
            <person name="Bargiela R."/>
            <person name="Golyshina O.V."/>
            <person name="Manteca A."/>
            <person name="Ramos J.L."/>
            <person name="Gallego J.R."/>
            <person name="Llorente I."/>
            <person name="Martins Dos Santos V.A."/>
            <person name="Jensen O.N."/>
            <person name="Pelaez A.I."/>
            <person name="Sanchez J."/>
            <person name="Ferrer M."/>
        </authorList>
    </citation>
    <scope>NUCLEOTIDE SEQUENCE</scope>
</reference>
<comment type="caution">
    <text evidence="9">The sequence shown here is derived from an EMBL/GenBank/DDBJ whole genome shotgun (WGS) entry which is preliminary data.</text>
</comment>
<dbReference type="GO" id="GO:0004655">
    <property type="term" value="F:porphobilinogen synthase activity"/>
    <property type="evidence" value="ECO:0007669"/>
    <property type="project" value="UniProtKB-EC"/>
</dbReference>
<dbReference type="EMBL" id="AUZY01007221">
    <property type="protein sequence ID" value="EQD50685.1"/>
    <property type="molecule type" value="Genomic_DNA"/>
</dbReference>
<dbReference type="GO" id="GO:0008270">
    <property type="term" value="F:zinc ion binding"/>
    <property type="evidence" value="ECO:0007669"/>
    <property type="project" value="TreeGrafter"/>
</dbReference>
<evidence type="ECO:0000313" key="9">
    <source>
        <dbReference type="EMBL" id="EQD50685.1"/>
    </source>
</evidence>
<organism evidence="9">
    <name type="scientific">mine drainage metagenome</name>
    <dbReference type="NCBI Taxonomy" id="410659"/>
    <lineage>
        <taxon>unclassified sequences</taxon>
        <taxon>metagenomes</taxon>
        <taxon>ecological metagenomes</taxon>
    </lineage>
</organism>